<reference evidence="1" key="1">
    <citation type="submission" date="2022-03" db="EMBL/GenBank/DDBJ databases">
        <authorList>
            <person name="Martin H S."/>
        </authorList>
    </citation>
    <scope>NUCLEOTIDE SEQUENCE</scope>
</reference>
<accession>A0ABN8IY82</accession>
<protein>
    <submittedName>
        <fullName evidence="1">Uncharacterized protein</fullName>
    </submittedName>
</protein>
<evidence type="ECO:0000313" key="2">
    <source>
        <dbReference type="Proteomes" id="UP000837857"/>
    </source>
</evidence>
<dbReference type="Proteomes" id="UP000837857">
    <property type="component" value="Chromosome 4"/>
</dbReference>
<evidence type="ECO:0000313" key="1">
    <source>
        <dbReference type="EMBL" id="CAH2067530.1"/>
    </source>
</evidence>
<name>A0ABN8IY82_9NEOP</name>
<gene>
    <name evidence="1" type="ORF">IPOD504_LOCUS13917</name>
</gene>
<organism evidence="1 2">
    <name type="scientific">Iphiclides podalirius</name>
    <name type="common">scarce swallowtail</name>
    <dbReference type="NCBI Taxonomy" id="110791"/>
    <lineage>
        <taxon>Eukaryota</taxon>
        <taxon>Metazoa</taxon>
        <taxon>Ecdysozoa</taxon>
        <taxon>Arthropoda</taxon>
        <taxon>Hexapoda</taxon>
        <taxon>Insecta</taxon>
        <taxon>Pterygota</taxon>
        <taxon>Neoptera</taxon>
        <taxon>Endopterygota</taxon>
        <taxon>Lepidoptera</taxon>
        <taxon>Glossata</taxon>
        <taxon>Ditrysia</taxon>
        <taxon>Papilionoidea</taxon>
        <taxon>Papilionidae</taxon>
        <taxon>Papilioninae</taxon>
        <taxon>Iphiclides</taxon>
    </lineage>
</organism>
<sequence>MAYCIIYAGTKSPLQFIAPSGVGAREYRPYCRTRESTVAWTGRGRCETKRLIAHSHSGREARRDRAHVLSAPAHAVSAARARDGCAGEARLTLCPRSQVDA</sequence>
<keyword evidence="2" id="KW-1185">Reference proteome</keyword>
<dbReference type="EMBL" id="OW152816">
    <property type="protein sequence ID" value="CAH2067530.1"/>
    <property type="molecule type" value="Genomic_DNA"/>
</dbReference>
<feature type="non-terminal residue" evidence="1">
    <location>
        <position position="1"/>
    </location>
</feature>
<proteinExistence type="predicted"/>